<protein>
    <submittedName>
        <fullName evidence="4">CPBP family intramembrane metalloprotease</fullName>
    </submittedName>
</protein>
<keyword evidence="4" id="KW-0378">Hydrolase</keyword>
<evidence type="ECO:0000256" key="2">
    <source>
        <dbReference type="SAM" id="Phobius"/>
    </source>
</evidence>
<dbReference type="RefSeq" id="WP_146561361.1">
    <property type="nucleotide sequence ID" value="NZ_VIGW01000005.1"/>
</dbReference>
<dbReference type="Pfam" id="PF02517">
    <property type="entry name" value="Rce1-like"/>
    <property type="match status" value="1"/>
</dbReference>
<keyword evidence="2" id="KW-0812">Transmembrane</keyword>
<dbReference type="GO" id="GO:0004175">
    <property type="term" value="F:endopeptidase activity"/>
    <property type="evidence" value="ECO:0007669"/>
    <property type="project" value="UniProtKB-ARBA"/>
</dbReference>
<keyword evidence="5" id="KW-1185">Reference proteome</keyword>
<feature type="region of interest" description="Disordered" evidence="1">
    <location>
        <begin position="245"/>
        <end position="274"/>
    </location>
</feature>
<feature type="transmembrane region" description="Helical" evidence="2">
    <location>
        <begin position="82"/>
        <end position="101"/>
    </location>
</feature>
<gene>
    <name evidence="4" type="ORF">FK529_11935</name>
</gene>
<feature type="transmembrane region" description="Helical" evidence="2">
    <location>
        <begin position="221"/>
        <end position="239"/>
    </location>
</feature>
<evidence type="ECO:0000259" key="3">
    <source>
        <dbReference type="Pfam" id="PF02517"/>
    </source>
</evidence>
<dbReference type="GO" id="GO:0006508">
    <property type="term" value="P:proteolysis"/>
    <property type="evidence" value="ECO:0007669"/>
    <property type="project" value="UniProtKB-KW"/>
</dbReference>
<dbReference type="EMBL" id="VIGW01000005">
    <property type="protein sequence ID" value="TWS19215.1"/>
    <property type="molecule type" value="Genomic_DNA"/>
</dbReference>
<dbReference type="GO" id="GO:0080120">
    <property type="term" value="P:CAAX-box protein maturation"/>
    <property type="evidence" value="ECO:0007669"/>
    <property type="project" value="UniProtKB-ARBA"/>
</dbReference>
<keyword evidence="2" id="KW-1133">Transmembrane helix</keyword>
<proteinExistence type="predicted"/>
<reference evidence="4 5" key="1">
    <citation type="submission" date="2019-06" db="EMBL/GenBank/DDBJ databases">
        <title>Tsukamurella conjunctivitidis sp. nov., Tsukamurella assacharolytica sp. nov. and Tsukamurella sputae sp. nov. isolated from patients with conjunctivitis, bacteraemia (lymphoma) and respiratory infection (sputum) in Hong Kong.</title>
        <authorList>
            <person name="Teng J.L.L."/>
            <person name="Lee H.H."/>
            <person name="Fong J.Y.H."/>
            <person name="Fok K.M.N."/>
            <person name="Lau S.K.P."/>
            <person name="Woo P.C.Y."/>
        </authorList>
    </citation>
    <scope>NUCLEOTIDE SEQUENCE [LARGE SCALE GENOMIC DNA]</scope>
    <source>
        <strain evidence="4 5">HKU71</strain>
    </source>
</reference>
<keyword evidence="4" id="KW-0645">Protease</keyword>
<organism evidence="4 5">
    <name type="scientific">Tsukamurella asaccharolytica</name>
    <dbReference type="NCBI Taxonomy" id="2592067"/>
    <lineage>
        <taxon>Bacteria</taxon>
        <taxon>Bacillati</taxon>
        <taxon>Actinomycetota</taxon>
        <taxon>Actinomycetes</taxon>
        <taxon>Mycobacteriales</taxon>
        <taxon>Tsukamurellaceae</taxon>
        <taxon>Tsukamurella</taxon>
    </lineage>
</organism>
<feature type="transmembrane region" description="Helical" evidence="2">
    <location>
        <begin position="49"/>
        <end position="70"/>
    </location>
</feature>
<comment type="caution">
    <text evidence="4">The sequence shown here is derived from an EMBL/GenBank/DDBJ whole genome shotgun (WGS) entry which is preliminary data.</text>
</comment>
<evidence type="ECO:0000313" key="5">
    <source>
        <dbReference type="Proteomes" id="UP000317291"/>
    </source>
</evidence>
<dbReference type="Proteomes" id="UP000317291">
    <property type="component" value="Unassembled WGS sequence"/>
</dbReference>
<evidence type="ECO:0000256" key="1">
    <source>
        <dbReference type="SAM" id="MobiDB-lite"/>
    </source>
</evidence>
<sequence>MTESPPPIERSAGTISLRRFWATLAITSLPFYLWGALSDASVGPTGLPMSALMFLCPAVAAVVAAGGVRAPVAALVRRPRGATTVVGALTIPPVAIGIASGGLPVESSLATSAALYLMAAAFEELGWSAVLAPALLRRHRPVATGLLIGAAWALWHVIPYLQAGYSIADLLAQCWFTVALRVVLVLLVVAAGTAPIVAVVGHAASNVAWTAAAGGGAYSPALSAASMSIAAIALAIVMTRGSAGRRAASTEPGADRTPGPAGPAGERSGRRRRP</sequence>
<dbReference type="AlphaFoldDB" id="A0A5C5RAT1"/>
<keyword evidence="4" id="KW-0482">Metalloprotease</keyword>
<accession>A0A5C5RAT1</accession>
<dbReference type="OrthoDB" id="9777755at2"/>
<keyword evidence="2" id="KW-0472">Membrane</keyword>
<evidence type="ECO:0000313" key="4">
    <source>
        <dbReference type="EMBL" id="TWS19215.1"/>
    </source>
</evidence>
<feature type="transmembrane region" description="Helical" evidence="2">
    <location>
        <begin position="142"/>
        <end position="158"/>
    </location>
</feature>
<feature type="transmembrane region" description="Helical" evidence="2">
    <location>
        <begin position="20"/>
        <end position="37"/>
    </location>
</feature>
<feature type="transmembrane region" description="Helical" evidence="2">
    <location>
        <begin position="113"/>
        <end position="135"/>
    </location>
</feature>
<dbReference type="InterPro" id="IPR003675">
    <property type="entry name" value="Rce1/LyrA-like_dom"/>
</dbReference>
<name>A0A5C5RAT1_9ACTN</name>
<feature type="domain" description="CAAX prenyl protease 2/Lysostaphin resistance protein A-like" evidence="3">
    <location>
        <begin position="109"/>
        <end position="207"/>
    </location>
</feature>
<dbReference type="GO" id="GO:0008237">
    <property type="term" value="F:metallopeptidase activity"/>
    <property type="evidence" value="ECO:0007669"/>
    <property type="project" value="UniProtKB-KW"/>
</dbReference>